<evidence type="ECO:0000256" key="6">
    <source>
        <dbReference type="SAM" id="MobiDB-lite"/>
    </source>
</evidence>
<sequence length="428" mass="43770">MSVTTDRPATAPDNPRNAGDGGRRDLRLFLVGQVASVFGTTLTSAAVSLIAVAWLGAGAREMSLIVVAGTLPALLFGPLCGVLLDRVRRPRRALITADLVAAAAVAACGLAAAVDALTVAWLAGLTVVLNSVGIVVESLYFSHLHALGVDDPRTARGKLQSSEMLSRSVANTVGAPIAAALGAALLFLADVFTYLISACCLMLLKAPDTRAPREDTGRTGVLREFRDGVGVIRRHPLLSAFTAYLFLSALATSGITTQRAVFLLDTVGLPVALYTLPAVVATAVGAAGALYAPRLLARGVPPRTVLLWGLPAAAVSTAVLPLAGGGTPLVLLAMVLSTALPLLFGAAVNIALVGVINDEIGDQYFARITTLLGSVSTLAATLGALLGGSVGTALGVRSGIWVCVGIDLFAAVVLVLVARRPAPEEVRP</sequence>
<dbReference type="InterPro" id="IPR036259">
    <property type="entry name" value="MFS_trans_sf"/>
</dbReference>
<reference evidence="8 9" key="1">
    <citation type="submission" date="2021-03" db="EMBL/GenBank/DDBJ databases">
        <title>Sequencing the genomes of 1000 actinobacteria strains.</title>
        <authorList>
            <person name="Klenk H.-P."/>
        </authorList>
    </citation>
    <scope>NUCLEOTIDE SEQUENCE [LARGE SCALE GENOMIC DNA]</scope>
    <source>
        <strain evidence="8 9">DSM 45510</strain>
    </source>
</reference>
<keyword evidence="2" id="KW-1003">Cell membrane</keyword>
<feature type="transmembrane region" description="Helical" evidence="7">
    <location>
        <begin position="267"/>
        <end position="292"/>
    </location>
</feature>
<evidence type="ECO:0000256" key="3">
    <source>
        <dbReference type="ARBA" id="ARBA00022692"/>
    </source>
</evidence>
<dbReference type="Proteomes" id="UP000741013">
    <property type="component" value="Unassembled WGS sequence"/>
</dbReference>
<feature type="region of interest" description="Disordered" evidence="6">
    <location>
        <begin position="1"/>
        <end position="20"/>
    </location>
</feature>
<name>A0ABS4PQV3_9PSEU</name>
<feature type="transmembrane region" description="Helical" evidence="7">
    <location>
        <begin position="364"/>
        <end position="386"/>
    </location>
</feature>
<comment type="caution">
    <text evidence="8">The sequence shown here is derived from an EMBL/GenBank/DDBJ whole genome shotgun (WGS) entry which is preliminary data.</text>
</comment>
<evidence type="ECO:0000313" key="9">
    <source>
        <dbReference type="Proteomes" id="UP000741013"/>
    </source>
</evidence>
<dbReference type="RefSeq" id="WP_209665176.1">
    <property type="nucleotide sequence ID" value="NZ_JAGGMS010000001.1"/>
</dbReference>
<keyword evidence="5 7" id="KW-0472">Membrane</keyword>
<protein>
    <submittedName>
        <fullName evidence="8">MFS family permease</fullName>
    </submittedName>
</protein>
<proteinExistence type="predicted"/>
<feature type="transmembrane region" description="Helical" evidence="7">
    <location>
        <begin position="28"/>
        <end position="56"/>
    </location>
</feature>
<organism evidence="8 9">
    <name type="scientific">Amycolatopsis magusensis</name>
    <dbReference type="NCBI Taxonomy" id="882444"/>
    <lineage>
        <taxon>Bacteria</taxon>
        <taxon>Bacillati</taxon>
        <taxon>Actinomycetota</taxon>
        <taxon>Actinomycetes</taxon>
        <taxon>Pseudonocardiales</taxon>
        <taxon>Pseudonocardiaceae</taxon>
        <taxon>Amycolatopsis</taxon>
    </lineage>
</organism>
<evidence type="ECO:0000256" key="4">
    <source>
        <dbReference type="ARBA" id="ARBA00022989"/>
    </source>
</evidence>
<feature type="transmembrane region" description="Helical" evidence="7">
    <location>
        <begin position="177"/>
        <end position="204"/>
    </location>
</feature>
<keyword evidence="9" id="KW-1185">Reference proteome</keyword>
<accession>A0ABS4PQV3</accession>
<evidence type="ECO:0000313" key="8">
    <source>
        <dbReference type="EMBL" id="MBP2181802.1"/>
    </source>
</evidence>
<feature type="transmembrane region" description="Helical" evidence="7">
    <location>
        <begin position="236"/>
        <end position="255"/>
    </location>
</feature>
<dbReference type="Gene3D" id="1.20.1250.20">
    <property type="entry name" value="MFS general substrate transporter like domains"/>
    <property type="match status" value="1"/>
</dbReference>
<dbReference type="PANTHER" id="PTHR23513:SF6">
    <property type="entry name" value="MAJOR FACILITATOR SUPERFAMILY ASSOCIATED DOMAIN-CONTAINING PROTEIN"/>
    <property type="match status" value="1"/>
</dbReference>
<dbReference type="SUPFAM" id="SSF103473">
    <property type="entry name" value="MFS general substrate transporter"/>
    <property type="match status" value="1"/>
</dbReference>
<feature type="transmembrane region" description="Helical" evidence="7">
    <location>
        <begin position="96"/>
        <end position="123"/>
    </location>
</feature>
<dbReference type="Pfam" id="PF07690">
    <property type="entry name" value="MFS_1"/>
    <property type="match status" value="1"/>
</dbReference>
<feature type="transmembrane region" description="Helical" evidence="7">
    <location>
        <begin position="329"/>
        <end position="352"/>
    </location>
</feature>
<dbReference type="PANTHER" id="PTHR23513">
    <property type="entry name" value="INTEGRAL MEMBRANE EFFLUX PROTEIN-RELATED"/>
    <property type="match status" value="1"/>
</dbReference>
<dbReference type="InterPro" id="IPR011701">
    <property type="entry name" value="MFS"/>
</dbReference>
<evidence type="ECO:0000256" key="5">
    <source>
        <dbReference type="ARBA" id="ARBA00023136"/>
    </source>
</evidence>
<evidence type="ECO:0000256" key="2">
    <source>
        <dbReference type="ARBA" id="ARBA00022475"/>
    </source>
</evidence>
<keyword evidence="3 7" id="KW-0812">Transmembrane</keyword>
<feature type="transmembrane region" description="Helical" evidence="7">
    <location>
        <begin position="62"/>
        <end position="84"/>
    </location>
</feature>
<dbReference type="EMBL" id="JAGGMS010000001">
    <property type="protein sequence ID" value="MBP2181802.1"/>
    <property type="molecule type" value="Genomic_DNA"/>
</dbReference>
<keyword evidence="4 7" id="KW-1133">Transmembrane helix</keyword>
<evidence type="ECO:0000256" key="7">
    <source>
        <dbReference type="SAM" id="Phobius"/>
    </source>
</evidence>
<comment type="subcellular location">
    <subcellularLocation>
        <location evidence="1">Cell membrane</location>
        <topology evidence="1">Multi-pass membrane protein</topology>
    </subcellularLocation>
</comment>
<evidence type="ECO:0000256" key="1">
    <source>
        <dbReference type="ARBA" id="ARBA00004651"/>
    </source>
</evidence>
<gene>
    <name evidence="8" type="ORF">JOM49_003328</name>
</gene>
<feature type="transmembrane region" description="Helical" evidence="7">
    <location>
        <begin position="398"/>
        <end position="418"/>
    </location>
</feature>
<feature type="transmembrane region" description="Helical" evidence="7">
    <location>
        <begin position="304"/>
        <end position="323"/>
    </location>
</feature>